<dbReference type="Proteomes" id="UP000240971">
    <property type="component" value="Unassembled WGS sequence"/>
</dbReference>
<dbReference type="OrthoDB" id="685706at2"/>
<reference evidence="2 3" key="1">
    <citation type="submission" date="2018-03" db="EMBL/GenBank/DDBJ databases">
        <title>Genomic Encyclopedia of Archaeal and Bacterial Type Strains, Phase II (KMG-II): from individual species to whole genera.</title>
        <authorList>
            <person name="Goeker M."/>
        </authorList>
    </citation>
    <scope>NUCLEOTIDE SEQUENCE [LARGE SCALE GENOMIC DNA]</scope>
    <source>
        <strain evidence="2 3">DSM 24859</strain>
    </source>
</reference>
<accession>A0A2P8HJF0</accession>
<feature type="signal peptide" evidence="1">
    <location>
        <begin position="1"/>
        <end position="28"/>
    </location>
</feature>
<protein>
    <submittedName>
        <fullName evidence="2">Uncharacterized protein</fullName>
    </submittedName>
</protein>
<keyword evidence="3" id="KW-1185">Reference proteome</keyword>
<evidence type="ECO:0000313" key="3">
    <source>
        <dbReference type="Proteomes" id="UP000240971"/>
    </source>
</evidence>
<comment type="caution">
    <text evidence="2">The sequence shown here is derived from an EMBL/GenBank/DDBJ whole genome shotgun (WGS) entry which is preliminary data.</text>
</comment>
<dbReference type="EMBL" id="PYAW01000003">
    <property type="protein sequence ID" value="PSL46325.1"/>
    <property type="molecule type" value="Genomic_DNA"/>
</dbReference>
<proteinExistence type="predicted"/>
<gene>
    <name evidence="2" type="ORF">CLV51_103303</name>
</gene>
<organism evidence="2 3">
    <name type="scientific">Chitinophaga niastensis</name>
    <dbReference type="NCBI Taxonomy" id="536980"/>
    <lineage>
        <taxon>Bacteria</taxon>
        <taxon>Pseudomonadati</taxon>
        <taxon>Bacteroidota</taxon>
        <taxon>Chitinophagia</taxon>
        <taxon>Chitinophagales</taxon>
        <taxon>Chitinophagaceae</taxon>
        <taxon>Chitinophaga</taxon>
    </lineage>
</organism>
<sequence>MKPNANKQALKKAIQICLFIVISQAVSAQIKISNNETRKLYEEASEAYMLRDDIDAGICNEYSTITIHVRNKKVQDSVDFSRNPKIIKIAFFRSLSVYKKANWGKIIPKSPADFDILQPFNFHYYPDTIANCPDPLSSNQIKEMLDADIKSRKNKKIPTYLFDPMKLWSSAPVSRK</sequence>
<name>A0A2P8HJF0_CHINA</name>
<feature type="chain" id="PRO_5015126503" evidence="1">
    <location>
        <begin position="29"/>
        <end position="176"/>
    </location>
</feature>
<evidence type="ECO:0000256" key="1">
    <source>
        <dbReference type="SAM" id="SignalP"/>
    </source>
</evidence>
<dbReference type="RefSeq" id="WP_106529112.1">
    <property type="nucleotide sequence ID" value="NZ_PYAW01000003.1"/>
</dbReference>
<keyword evidence="1" id="KW-0732">Signal</keyword>
<dbReference type="AlphaFoldDB" id="A0A2P8HJF0"/>
<evidence type="ECO:0000313" key="2">
    <source>
        <dbReference type="EMBL" id="PSL46325.1"/>
    </source>
</evidence>